<name>A0A3P1BG80_9BACT</name>
<sequence>MKPFFLSLALSLMGFCHSVHAQGMQKAPASADTLTQQQLEDFGNEAKNRIKAFVDYLGVIADKNRSFEERNDAIRQAMLMFQKTTMNGKPPMVEISNIRTGKYSYYPIRQYLEKIKTLSYDRVEITNFESVRLNNWEKQPDGSYRATGQYFQGFKAWKNGNTQPVYADKTTKKIAADLNVREDPFYKEKQWMVLFGDITVAMTEQDNN</sequence>
<evidence type="ECO:0000256" key="1">
    <source>
        <dbReference type="SAM" id="SignalP"/>
    </source>
</evidence>
<comment type="caution">
    <text evidence="2">The sequence shown here is derived from an EMBL/GenBank/DDBJ whole genome shotgun (WGS) entry which is preliminary data.</text>
</comment>
<feature type="signal peptide" evidence="1">
    <location>
        <begin position="1"/>
        <end position="21"/>
    </location>
</feature>
<gene>
    <name evidence="2" type="ORF">EHT25_26105</name>
</gene>
<dbReference type="EMBL" id="RQJO01000011">
    <property type="protein sequence ID" value="RRB00099.1"/>
    <property type="molecule type" value="Genomic_DNA"/>
</dbReference>
<protein>
    <submittedName>
        <fullName evidence="2">Uncharacterized protein</fullName>
    </submittedName>
</protein>
<dbReference type="RefSeq" id="WP_124878145.1">
    <property type="nucleotide sequence ID" value="NZ_RQJO01000011.1"/>
</dbReference>
<reference evidence="2 3" key="1">
    <citation type="submission" date="2018-11" db="EMBL/GenBank/DDBJ databases">
        <authorList>
            <person name="Zhou Z."/>
            <person name="Wang G."/>
        </authorList>
    </citation>
    <scope>NUCLEOTIDE SEQUENCE [LARGE SCALE GENOMIC DNA]</scope>
    <source>
        <strain evidence="2 3">KCTC52004</strain>
    </source>
</reference>
<accession>A0A3P1BG80</accession>
<dbReference type="Proteomes" id="UP000271925">
    <property type="component" value="Unassembled WGS sequence"/>
</dbReference>
<dbReference type="OrthoDB" id="953811at2"/>
<evidence type="ECO:0000313" key="2">
    <source>
        <dbReference type="EMBL" id="RRB00099.1"/>
    </source>
</evidence>
<organism evidence="2 3">
    <name type="scientific">Larkinella rosea</name>
    <dbReference type="NCBI Taxonomy" id="2025312"/>
    <lineage>
        <taxon>Bacteria</taxon>
        <taxon>Pseudomonadati</taxon>
        <taxon>Bacteroidota</taxon>
        <taxon>Cytophagia</taxon>
        <taxon>Cytophagales</taxon>
        <taxon>Spirosomataceae</taxon>
        <taxon>Larkinella</taxon>
    </lineage>
</organism>
<dbReference type="AlphaFoldDB" id="A0A3P1BG80"/>
<keyword evidence="3" id="KW-1185">Reference proteome</keyword>
<evidence type="ECO:0000313" key="3">
    <source>
        <dbReference type="Proteomes" id="UP000271925"/>
    </source>
</evidence>
<feature type="chain" id="PRO_5018275437" evidence="1">
    <location>
        <begin position="22"/>
        <end position="208"/>
    </location>
</feature>
<proteinExistence type="predicted"/>
<keyword evidence="1" id="KW-0732">Signal</keyword>